<keyword evidence="2" id="KW-1185">Reference proteome</keyword>
<evidence type="ECO:0000313" key="1">
    <source>
        <dbReference type="EMBL" id="EFJ24287.1"/>
    </source>
</evidence>
<dbReference type="Gramene" id="EFJ24287">
    <property type="protein sequence ID" value="EFJ24287"/>
    <property type="gene ID" value="SELMODRAFT_414863"/>
</dbReference>
<dbReference type="KEGG" id="smo:SELMODRAFT_414863"/>
<dbReference type="Proteomes" id="UP000001514">
    <property type="component" value="Unassembled WGS sequence"/>
</dbReference>
<proteinExistence type="predicted"/>
<protein>
    <recommendedName>
        <fullName evidence="3">F-box domain-containing protein</fullName>
    </recommendedName>
</protein>
<organism evidence="2">
    <name type="scientific">Selaginella moellendorffii</name>
    <name type="common">Spikemoss</name>
    <dbReference type="NCBI Taxonomy" id="88036"/>
    <lineage>
        <taxon>Eukaryota</taxon>
        <taxon>Viridiplantae</taxon>
        <taxon>Streptophyta</taxon>
        <taxon>Embryophyta</taxon>
        <taxon>Tracheophyta</taxon>
        <taxon>Lycopodiopsida</taxon>
        <taxon>Selaginellales</taxon>
        <taxon>Selaginellaceae</taxon>
        <taxon>Selaginella</taxon>
    </lineage>
</organism>
<sequence length="355" mass="39761">MELDDSFLVDVFTKVGDARELAKCSLVCKRWSKLRWAVSRLCFGFAVNGMEELRNAEDAISSVLHHTKYKAPNCLKELSIVLHSLTTLSLNAFPELISWGPFVWALIAFSTTIRRLEIIGRMRTSNQSLVWCSLKCLEMCELCSPVSHVLLQMLLASCPRLEGVNAVVDGAQSLTVLNGSLVGSLMLCGELGELTVDAPKLDILLVGLRRTSIWLRSQDLRMAVLYNSCRPCETLRSLTLMGSWAMDTIVQLSSLDAFAPFLHGDHGRYVILSFVPDGVSKCNGLTVHLFVWGTSTPPNEMVLRDLLEFHQVKEFVIHCTVVAQLTLTPGLRENCLCLHHSDRRTSKRFIRTCYE</sequence>
<name>D8RUW1_SELML</name>
<dbReference type="EMBL" id="GL377590">
    <property type="protein sequence ID" value="EFJ24287.1"/>
    <property type="molecule type" value="Genomic_DNA"/>
</dbReference>
<evidence type="ECO:0008006" key="3">
    <source>
        <dbReference type="Google" id="ProtNLM"/>
    </source>
</evidence>
<accession>D8RUW1</accession>
<gene>
    <name evidence="1" type="ORF">SELMODRAFT_414863</name>
</gene>
<dbReference type="FunCoup" id="D8RUW1">
    <property type="interactions" value="1802"/>
</dbReference>
<dbReference type="HOGENOM" id="CLU_045756_0_0_1"/>
<dbReference type="AlphaFoldDB" id="D8RUW1"/>
<reference evidence="1 2" key="1">
    <citation type="journal article" date="2011" name="Science">
        <title>The Selaginella genome identifies genetic changes associated with the evolution of vascular plants.</title>
        <authorList>
            <person name="Banks J.A."/>
            <person name="Nishiyama T."/>
            <person name="Hasebe M."/>
            <person name="Bowman J.L."/>
            <person name="Gribskov M."/>
            <person name="dePamphilis C."/>
            <person name="Albert V.A."/>
            <person name="Aono N."/>
            <person name="Aoyama T."/>
            <person name="Ambrose B.A."/>
            <person name="Ashton N.W."/>
            <person name="Axtell M.J."/>
            <person name="Barker E."/>
            <person name="Barker M.S."/>
            <person name="Bennetzen J.L."/>
            <person name="Bonawitz N.D."/>
            <person name="Chapple C."/>
            <person name="Cheng C."/>
            <person name="Correa L.G."/>
            <person name="Dacre M."/>
            <person name="DeBarry J."/>
            <person name="Dreyer I."/>
            <person name="Elias M."/>
            <person name="Engstrom E.M."/>
            <person name="Estelle M."/>
            <person name="Feng L."/>
            <person name="Finet C."/>
            <person name="Floyd S.K."/>
            <person name="Frommer W.B."/>
            <person name="Fujita T."/>
            <person name="Gramzow L."/>
            <person name="Gutensohn M."/>
            <person name="Harholt J."/>
            <person name="Hattori M."/>
            <person name="Heyl A."/>
            <person name="Hirai T."/>
            <person name="Hiwatashi Y."/>
            <person name="Ishikawa M."/>
            <person name="Iwata M."/>
            <person name="Karol K.G."/>
            <person name="Koehler B."/>
            <person name="Kolukisaoglu U."/>
            <person name="Kubo M."/>
            <person name="Kurata T."/>
            <person name="Lalonde S."/>
            <person name="Li K."/>
            <person name="Li Y."/>
            <person name="Litt A."/>
            <person name="Lyons E."/>
            <person name="Manning G."/>
            <person name="Maruyama T."/>
            <person name="Michael T.P."/>
            <person name="Mikami K."/>
            <person name="Miyazaki S."/>
            <person name="Morinaga S."/>
            <person name="Murata T."/>
            <person name="Mueller-Roeber B."/>
            <person name="Nelson D.R."/>
            <person name="Obara M."/>
            <person name="Oguri Y."/>
            <person name="Olmstead R.G."/>
            <person name="Onodera N."/>
            <person name="Petersen B.L."/>
            <person name="Pils B."/>
            <person name="Prigge M."/>
            <person name="Rensing S.A."/>
            <person name="Riano-Pachon D.M."/>
            <person name="Roberts A.W."/>
            <person name="Sato Y."/>
            <person name="Scheller H.V."/>
            <person name="Schulz B."/>
            <person name="Schulz C."/>
            <person name="Shakirov E.V."/>
            <person name="Shibagaki N."/>
            <person name="Shinohara N."/>
            <person name="Shippen D.E."/>
            <person name="Soerensen I."/>
            <person name="Sotooka R."/>
            <person name="Sugimoto N."/>
            <person name="Sugita M."/>
            <person name="Sumikawa N."/>
            <person name="Tanurdzic M."/>
            <person name="Theissen G."/>
            <person name="Ulvskov P."/>
            <person name="Wakazuki S."/>
            <person name="Weng J.K."/>
            <person name="Willats W.W."/>
            <person name="Wipf D."/>
            <person name="Wolf P.G."/>
            <person name="Yang L."/>
            <person name="Zimmer A.D."/>
            <person name="Zhu Q."/>
            <person name="Mitros T."/>
            <person name="Hellsten U."/>
            <person name="Loque D."/>
            <person name="Otillar R."/>
            <person name="Salamov A."/>
            <person name="Schmutz J."/>
            <person name="Shapiro H."/>
            <person name="Lindquist E."/>
            <person name="Lucas S."/>
            <person name="Rokhsar D."/>
            <person name="Grigoriev I.V."/>
        </authorList>
    </citation>
    <scope>NUCLEOTIDE SEQUENCE [LARGE SCALE GENOMIC DNA]</scope>
</reference>
<evidence type="ECO:0000313" key="2">
    <source>
        <dbReference type="Proteomes" id="UP000001514"/>
    </source>
</evidence>
<dbReference type="InParanoid" id="D8RUW1"/>